<evidence type="ECO:0000313" key="2">
    <source>
        <dbReference type="EMBL" id="MBW32720.1"/>
    </source>
</evidence>
<evidence type="ECO:0000256" key="1">
    <source>
        <dbReference type="SAM" id="SignalP"/>
    </source>
</evidence>
<sequence>MFLLVLMTVHYAFFFCITVLCSSECFSSSFSSSSLNSYIRELALFEMTHNLILPWEKYPVCCVVEVLPSFLGANES</sequence>
<protein>
    <submittedName>
        <fullName evidence="2">Putative secreted peptide</fullName>
    </submittedName>
</protein>
<name>A0A2M3ZW90_9DIPT</name>
<dbReference type="EMBL" id="GGFM01011969">
    <property type="protein sequence ID" value="MBW32720.1"/>
    <property type="molecule type" value="Transcribed_RNA"/>
</dbReference>
<proteinExistence type="predicted"/>
<organism evidence="2">
    <name type="scientific">Anopheles braziliensis</name>
    <dbReference type="NCBI Taxonomy" id="58242"/>
    <lineage>
        <taxon>Eukaryota</taxon>
        <taxon>Metazoa</taxon>
        <taxon>Ecdysozoa</taxon>
        <taxon>Arthropoda</taxon>
        <taxon>Hexapoda</taxon>
        <taxon>Insecta</taxon>
        <taxon>Pterygota</taxon>
        <taxon>Neoptera</taxon>
        <taxon>Endopterygota</taxon>
        <taxon>Diptera</taxon>
        <taxon>Nematocera</taxon>
        <taxon>Culicoidea</taxon>
        <taxon>Culicidae</taxon>
        <taxon>Anophelinae</taxon>
        <taxon>Anopheles</taxon>
    </lineage>
</organism>
<keyword evidence="1" id="KW-0732">Signal</keyword>
<feature type="chain" id="PRO_5014882502" evidence="1">
    <location>
        <begin position="24"/>
        <end position="76"/>
    </location>
</feature>
<feature type="signal peptide" evidence="1">
    <location>
        <begin position="1"/>
        <end position="23"/>
    </location>
</feature>
<accession>A0A2M3ZW90</accession>
<dbReference type="AlphaFoldDB" id="A0A2M3ZW90"/>
<reference evidence="2" key="1">
    <citation type="submission" date="2018-01" db="EMBL/GenBank/DDBJ databases">
        <title>An insight into the sialome of Amazonian anophelines.</title>
        <authorList>
            <person name="Ribeiro J.M."/>
            <person name="Scarpassa V."/>
            <person name="Calvo E."/>
        </authorList>
    </citation>
    <scope>NUCLEOTIDE SEQUENCE</scope>
    <source>
        <tissue evidence="2">Salivary glands</tissue>
    </source>
</reference>